<dbReference type="InterPro" id="IPR057988">
    <property type="entry name" value="PBCV1_P7"/>
</dbReference>
<reference evidence="3 4" key="1">
    <citation type="submission" date="2006-09" db="EMBL/GenBank/DDBJ databases">
        <title>Sequence and annotation of the 288-kb ATCV-1 virus that infects an endosymbiotic Chlorella strain of the heliozoon Acanthocystis turfacea.</title>
        <authorList>
            <person name="Fitzgerald L.A."/>
            <person name="Graves M.V."/>
            <person name="Li X."/>
            <person name="Pfitzner A.J.P."/>
            <person name="Hartigan J."/>
            <person name="Van Etten J.L."/>
        </authorList>
    </citation>
    <scope>NUCLEOTIDE SEQUENCE [LARGE SCALE GENOMIC DNA]</scope>
    <source>
        <strain evidence="3 4">ATCV-1</strain>
    </source>
</reference>
<dbReference type="Pfam" id="PF25636">
    <property type="entry name" value="PBCV1_P7"/>
    <property type="match status" value="3"/>
</dbReference>
<evidence type="ECO:0000256" key="1">
    <source>
        <dbReference type="SAM" id="Phobius"/>
    </source>
</evidence>
<keyword evidence="4" id="KW-1185">Reference proteome</keyword>
<proteinExistence type="predicted"/>
<feature type="domain" description="PBCV-1 P7 disulphide-bonded" evidence="2">
    <location>
        <begin position="89"/>
        <end position="114"/>
    </location>
</feature>
<keyword evidence="1" id="KW-1133">Transmembrane helix</keyword>
<dbReference type="RefSeq" id="YP_001426534.1">
    <property type="nucleotide sequence ID" value="NC_008724.1"/>
</dbReference>
<evidence type="ECO:0000313" key="4">
    <source>
        <dbReference type="Proteomes" id="UP000202420"/>
    </source>
</evidence>
<accession>A7K813</accession>
<sequence length="241" mass="26299">MDLDHIISALKPGTTTFYLVAAIVAIILVIIAVNMTKKKQENFSFKNIFKKIADTGKKVGTTVAGVAVGGYNTAKNVIAPGSGSYNPTFAARYWNGRTWACPNGSIDYGDNYNNGFGCLTSQFGPTVNGKCPTNSTPNNDSDPNKACIAGYSGRSMVDGKWQCLTWQEDTGRTWDNSDWFAAQQQCKVNNTIVTQRIYDSAQKAWVCPANTKDTGFTWGSVYTKQDGSQEEGGYYACQYTN</sequence>
<organism evidence="3 4">
    <name type="scientific">Chlorovirus heliozoae</name>
    <dbReference type="NCBI Taxonomy" id="322019"/>
    <lineage>
        <taxon>Viruses</taxon>
        <taxon>Varidnaviria</taxon>
        <taxon>Bamfordvirae</taxon>
        <taxon>Nucleocytoviricota</taxon>
        <taxon>Megaviricetes</taxon>
        <taxon>Algavirales</taxon>
        <taxon>Phycodnaviridae</taxon>
        <taxon>Chlorovirus</taxon>
    </lineage>
</organism>
<evidence type="ECO:0000313" key="3">
    <source>
        <dbReference type="EMBL" id="ABT16187.1"/>
    </source>
</evidence>
<dbReference type="KEGG" id="vg:5471000"/>
<name>A7K813_9PHYC</name>
<gene>
    <name evidence="3" type="primary">Z053L</name>
    <name evidence="3" type="ORF">ATCV1_Z053L</name>
</gene>
<protein>
    <submittedName>
        <fullName evidence="3">Uncharacterized protein Z053L</fullName>
    </submittedName>
</protein>
<dbReference type="OrthoDB" id="11409at10239"/>
<keyword evidence="1" id="KW-0472">Membrane</keyword>
<feature type="transmembrane region" description="Helical" evidence="1">
    <location>
        <begin position="17"/>
        <end position="36"/>
    </location>
</feature>
<feature type="domain" description="PBCV-1 P7 disulphide-bonded" evidence="2">
    <location>
        <begin position="192"/>
        <end position="239"/>
    </location>
</feature>
<evidence type="ECO:0000259" key="2">
    <source>
        <dbReference type="Pfam" id="PF25636"/>
    </source>
</evidence>
<dbReference type="EMBL" id="EF101928">
    <property type="protein sequence ID" value="ABT16187.1"/>
    <property type="molecule type" value="Genomic_DNA"/>
</dbReference>
<keyword evidence="1" id="KW-0812">Transmembrane</keyword>
<feature type="domain" description="PBCV-1 P7 disulphide-bonded" evidence="2">
    <location>
        <begin position="150"/>
        <end position="188"/>
    </location>
</feature>
<dbReference type="Proteomes" id="UP000202420">
    <property type="component" value="Segment"/>
</dbReference>
<dbReference type="GeneID" id="5471000"/>